<comment type="caution">
    <text evidence="11">The sequence shown here is derived from an EMBL/GenBank/DDBJ whole genome shotgun (WGS) entry which is preliminary data.</text>
</comment>
<evidence type="ECO:0000256" key="7">
    <source>
        <dbReference type="ARBA" id="ARBA00047989"/>
    </source>
</evidence>
<comment type="catalytic activity">
    <reaction evidence="9">
        <text>S-methyl-5'-thioadenosine + phosphate = 5-(methylsulfanyl)-alpha-D-ribose 1-phosphate + adenine</text>
        <dbReference type="Rhea" id="RHEA:11852"/>
        <dbReference type="ChEBI" id="CHEBI:16708"/>
        <dbReference type="ChEBI" id="CHEBI:17509"/>
        <dbReference type="ChEBI" id="CHEBI:43474"/>
        <dbReference type="ChEBI" id="CHEBI:58533"/>
        <dbReference type="EC" id="2.4.2.28"/>
    </reaction>
    <physiologicalReaction direction="left-to-right" evidence="9">
        <dbReference type="Rhea" id="RHEA:11853"/>
    </physiologicalReaction>
</comment>
<gene>
    <name evidence="11" type="primary">pgeF</name>
    <name evidence="11" type="ORF">GTP41_17075</name>
</gene>
<reference evidence="11 12" key="1">
    <citation type="submission" date="2019-12" db="EMBL/GenBank/DDBJ databases">
        <title>Novel species isolated from a subtropical stream in China.</title>
        <authorList>
            <person name="Lu H."/>
        </authorList>
    </citation>
    <scope>NUCLEOTIDE SEQUENCE [LARGE SCALE GENOMIC DNA]</scope>
    <source>
        <strain evidence="11 12">DS3</strain>
    </source>
</reference>
<evidence type="ECO:0000256" key="4">
    <source>
        <dbReference type="ARBA" id="ARBA00022723"/>
    </source>
</evidence>
<dbReference type="InterPro" id="IPR003730">
    <property type="entry name" value="Cu_polyphenol_OxRdtase"/>
</dbReference>
<dbReference type="SUPFAM" id="SSF64438">
    <property type="entry name" value="CNF1/YfiH-like putative cysteine hydrolases"/>
    <property type="match status" value="1"/>
</dbReference>
<dbReference type="GO" id="GO:0005507">
    <property type="term" value="F:copper ion binding"/>
    <property type="evidence" value="ECO:0007669"/>
    <property type="project" value="TreeGrafter"/>
</dbReference>
<evidence type="ECO:0000256" key="8">
    <source>
        <dbReference type="ARBA" id="ARBA00048968"/>
    </source>
</evidence>
<dbReference type="InterPro" id="IPR038371">
    <property type="entry name" value="Cu_polyphenol_OxRdtase_sf"/>
</dbReference>
<evidence type="ECO:0000256" key="6">
    <source>
        <dbReference type="ARBA" id="ARBA00022833"/>
    </source>
</evidence>
<evidence type="ECO:0000256" key="1">
    <source>
        <dbReference type="ARBA" id="ARBA00000553"/>
    </source>
</evidence>
<accession>A0A6N9HJM6</accession>
<evidence type="ECO:0000256" key="9">
    <source>
        <dbReference type="ARBA" id="ARBA00049893"/>
    </source>
</evidence>
<keyword evidence="5" id="KW-0378">Hydrolase</keyword>
<evidence type="ECO:0000256" key="2">
    <source>
        <dbReference type="ARBA" id="ARBA00007353"/>
    </source>
</evidence>
<name>A0A6N9HJM6_9BURK</name>
<organism evidence="11 12">
    <name type="scientific">Pseudoduganella guangdongensis</name>
    <dbReference type="NCBI Taxonomy" id="2692179"/>
    <lineage>
        <taxon>Bacteria</taxon>
        <taxon>Pseudomonadati</taxon>
        <taxon>Pseudomonadota</taxon>
        <taxon>Betaproteobacteria</taxon>
        <taxon>Burkholderiales</taxon>
        <taxon>Oxalobacteraceae</taxon>
        <taxon>Telluria group</taxon>
        <taxon>Pseudoduganella</taxon>
    </lineage>
</organism>
<comment type="catalytic activity">
    <reaction evidence="7">
        <text>adenosine + H2O + H(+) = inosine + NH4(+)</text>
        <dbReference type="Rhea" id="RHEA:24408"/>
        <dbReference type="ChEBI" id="CHEBI:15377"/>
        <dbReference type="ChEBI" id="CHEBI:15378"/>
        <dbReference type="ChEBI" id="CHEBI:16335"/>
        <dbReference type="ChEBI" id="CHEBI:17596"/>
        <dbReference type="ChEBI" id="CHEBI:28938"/>
        <dbReference type="EC" id="3.5.4.4"/>
    </reaction>
    <physiologicalReaction direction="left-to-right" evidence="7">
        <dbReference type="Rhea" id="RHEA:24409"/>
    </physiologicalReaction>
</comment>
<dbReference type="GO" id="GO:0016787">
    <property type="term" value="F:hydrolase activity"/>
    <property type="evidence" value="ECO:0007669"/>
    <property type="project" value="UniProtKB-KW"/>
</dbReference>
<keyword evidence="6" id="KW-0862">Zinc</keyword>
<sequence length="279" mass="28856">MQHSFQGAQWLVPDWPGAPDNIGFVCTTRRGGVSPDPYGPGPQEIATAGGGLNLGVHVGDDPANVAFNRAIVRGRLPSEPAWLSQVHGSVVARADRVARGSVPEADASIATMPGAICAIQTADCLPVLFADRAGSVVGAAHAGWRGLAGGVLEATVAAMRAELAPEGDPAGNEIIAWLGAAIGPQQFEVGEEVLQAFLAGAEGSADETAAVRAAFVPRASMPGKYLADIYALARLTLGRVGVSDVSGGDLCTVTDASRFYSYRRDKVTGRQASLIWIKQ</sequence>
<dbReference type="NCBIfam" id="TIGR00726">
    <property type="entry name" value="peptidoglycan editing factor PgeF"/>
    <property type="match status" value="1"/>
</dbReference>
<evidence type="ECO:0000313" key="11">
    <source>
        <dbReference type="EMBL" id="MYN03808.1"/>
    </source>
</evidence>
<evidence type="ECO:0000313" key="12">
    <source>
        <dbReference type="Proteomes" id="UP000448575"/>
    </source>
</evidence>
<comment type="catalytic activity">
    <reaction evidence="8">
        <text>adenosine + phosphate = alpha-D-ribose 1-phosphate + adenine</text>
        <dbReference type="Rhea" id="RHEA:27642"/>
        <dbReference type="ChEBI" id="CHEBI:16335"/>
        <dbReference type="ChEBI" id="CHEBI:16708"/>
        <dbReference type="ChEBI" id="CHEBI:43474"/>
        <dbReference type="ChEBI" id="CHEBI:57720"/>
        <dbReference type="EC" id="2.4.2.1"/>
    </reaction>
    <physiologicalReaction direction="left-to-right" evidence="8">
        <dbReference type="Rhea" id="RHEA:27643"/>
    </physiologicalReaction>
</comment>
<dbReference type="CDD" id="cd16833">
    <property type="entry name" value="YfiH"/>
    <property type="match status" value="1"/>
</dbReference>
<evidence type="ECO:0000256" key="10">
    <source>
        <dbReference type="RuleBase" id="RU361274"/>
    </source>
</evidence>
<keyword evidence="3" id="KW-0808">Transferase</keyword>
<keyword evidence="4" id="KW-0479">Metal-binding</keyword>
<dbReference type="PANTHER" id="PTHR30616">
    <property type="entry name" value="UNCHARACTERIZED PROTEIN YFIH"/>
    <property type="match status" value="1"/>
</dbReference>
<evidence type="ECO:0000256" key="5">
    <source>
        <dbReference type="ARBA" id="ARBA00022801"/>
    </source>
</evidence>
<dbReference type="GO" id="GO:0017061">
    <property type="term" value="F:S-methyl-5-thioadenosine phosphorylase activity"/>
    <property type="evidence" value="ECO:0007669"/>
    <property type="project" value="UniProtKB-EC"/>
</dbReference>
<dbReference type="RefSeq" id="WP_161026768.1">
    <property type="nucleotide sequence ID" value="NZ_WWCJ01000011.1"/>
</dbReference>
<dbReference type="EMBL" id="WWCJ01000011">
    <property type="protein sequence ID" value="MYN03808.1"/>
    <property type="molecule type" value="Genomic_DNA"/>
</dbReference>
<dbReference type="InterPro" id="IPR011324">
    <property type="entry name" value="Cytotoxic_necrot_fac-like_cat"/>
</dbReference>
<protein>
    <recommendedName>
        <fullName evidence="10">Purine nucleoside phosphorylase</fullName>
    </recommendedName>
</protein>
<comment type="similarity">
    <text evidence="2 10">Belongs to the purine nucleoside phosphorylase YfiH/LACC1 family.</text>
</comment>
<comment type="catalytic activity">
    <reaction evidence="1">
        <text>inosine + phosphate = alpha-D-ribose 1-phosphate + hypoxanthine</text>
        <dbReference type="Rhea" id="RHEA:27646"/>
        <dbReference type="ChEBI" id="CHEBI:17368"/>
        <dbReference type="ChEBI" id="CHEBI:17596"/>
        <dbReference type="ChEBI" id="CHEBI:43474"/>
        <dbReference type="ChEBI" id="CHEBI:57720"/>
        <dbReference type="EC" id="2.4.2.1"/>
    </reaction>
    <physiologicalReaction direction="left-to-right" evidence="1">
        <dbReference type="Rhea" id="RHEA:27647"/>
    </physiologicalReaction>
</comment>
<proteinExistence type="inferred from homology"/>
<dbReference type="Pfam" id="PF02578">
    <property type="entry name" value="Cu-oxidase_4"/>
    <property type="match status" value="1"/>
</dbReference>
<keyword evidence="12" id="KW-1185">Reference proteome</keyword>
<dbReference type="Gene3D" id="3.60.140.10">
    <property type="entry name" value="CNF1/YfiH-like putative cysteine hydrolases"/>
    <property type="match status" value="1"/>
</dbReference>
<dbReference type="AlphaFoldDB" id="A0A6N9HJM6"/>
<dbReference type="Proteomes" id="UP000448575">
    <property type="component" value="Unassembled WGS sequence"/>
</dbReference>
<dbReference type="PANTHER" id="PTHR30616:SF2">
    <property type="entry name" value="PURINE NUCLEOSIDE PHOSPHORYLASE LACC1"/>
    <property type="match status" value="1"/>
</dbReference>
<evidence type="ECO:0000256" key="3">
    <source>
        <dbReference type="ARBA" id="ARBA00022679"/>
    </source>
</evidence>